<proteinExistence type="predicted"/>
<reference evidence="1 2" key="1">
    <citation type="submission" date="2018-06" db="EMBL/GenBank/DDBJ databases">
        <authorList>
            <consortium name="Pathogen Informatics"/>
            <person name="Doyle S."/>
        </authorList>
    </citation>
    <scope>NUCLEOTIDE SEQUENCE [LARGE SCALE GENOMIC DNA]</scope>
    <source>
        <strain evidence="1 2">NCTC9381</strain>
    </source>
</reference>
<organism evidence="1 2">
    <name type="scientific">Enterobacter agglomerans</name>
    <name type="common">Erwinia herbicola</name>
    <name type="synonym">Pantoea agglomerans</name>
    <dbReference type="NCBI Taxonomy" id="549"/>
    <lineage>
        <taxon>Bacteria</taxon>
        <taxon>Pseudomonadati</taxon>
        <taxon>Pseudomonadota</taxon>
        <taxon>Gammaproteobacteria</taxon>
        <taxon>Enterobacterales</taxon>
        <taxon>Erwiniaceae</taxon>
        <taxon>Pantoea</taxon>
        <taxon>Pantoea agglomerans group</taxon>
    </lineage>
</organism>
<dbReference type="NCBIfam" id="NF038232">
    <property type="entry name" value="STM3845_fam"/>
    <property type="match status" value="1"/>
</dbReference>
<gene>
    <name evidence="1" type="ORF">NCTC9381_01322</name>
</gene>
<evidence type="ECO:0000313" key="2">
    <source>
        <dbReference type="Proteomes" id="UP000254640"/>
    </source>
</evidence>
<dbReference type="EMBL" id="UGSO01000001">
    <property type="protein sequence ID" value="SUB15439.1"/>
    <property type="molecule type" value="Genomic_DNA"/>
</dbReference>
<evidence type="ECO:0000313" key="1">
    <source>
        <dbReference type="EMBL" id="SUB15439.1"/>
    </source>
</evidence>
<accession>A0A379AD27</accession>
<name>A0A379AD27_ENTAG</name>
<dbReference type="InterPro" id="IPR049725">
    <property type="entry name" value="STM3845-like"/>
</dbReference>
<sequence length="371" mass="41866">MIFSGQPLVWKCSGISCGWCISDPLLLFGFSSQEREASRGQPSSCHLAILRLVTCVRAHLMWSKHPKYLNARKDFVANFSASELTQLSYSLPKILFICGGEEKSCKNRGILEGYIRKHHKEYLTFRAELAWDLISSSDNSKNVNALALEEWLADISDIVIILVESFGTVAELGAFSLSPSLRKKLLPVLDKQFERHNSFINTGPVMWVNNDSKFKPTIYTDFKTILTCIPQINERLTRKTRSSVSKNNLHGDYQYSPKVLLFFLLCVIASLGPIGTTEIAKLSSNIIGLKDRSKNNIRFMLSLGIALELFKKTQVGSELYYSCVDFDKFFNHDSTKKLLSKILKSRARALSDLIMIPAFKSELGKVMKNVN</sequence>
<protein>
    <submittedName>
        <fullName evidence="1">Uncharacterized protein</fullName>
    </submittedName>
</protein>
<keyword evidence="2" id="KW-1185">Reference proteome</keyword>
<dbReference type="Proteomes" id="UP000254640">
    <property type="component" value="Unassembled WGS sequence"/>
</dbReference>
<dbReference type="AlphaFoldDB" id="A0A379AD27"/>